<feature type="transmembrane region" description="Helical" evidence="8">
    <location>
        <begin position="276"/>
        <end position="292"/>
    </location>
</feature>
<dbReference type="EMBL" id="JAPCID010000040">
    <property type="protein sequence ID" value="MDA0140498.1"/>
    <property type="molecule type" value="Genomic_DNA"/>
</dbReference>
<accession>A0ABT4RPJ9</accession>
<reference evidence="9" key="1">
    <citation type="submission" date="2022-10" db="EMBL/GenBank/DDBJ databases">
        <title>The WGS of Solirubrobacter sp. CPCC 204708.</title>
        <authorList>
            <person name="Jiang Z."/>
        </authorList>
    </citation>
    <scope>NUCLEOTIDE SEQUENCE</scope>
    <source>
        <strain evidence="9">CPCC 204708</strain>
    </source>
</reference>
<feature type="transmembrane region" description="Helical" evidence="8">
    <location>
        <begin position="298"/>
        <end position="319"/>
    </location>
</feature>
<dbReference type="RefSeq" id="WP_202957521.1">
    <property type="nucleotide sequence ID" value="NZ_JAPCID010000040.1"/>
</dbReference>
<sequence>MNRVERQPVLWAAALAALMGVSLLLRTSALDASYWIDEGIAVGIASHDLRDIPGALGQDGNPPLYYLLLHGWMVLFGTTEAATRALSLVFALAAIPASFWAGTRVFTRRAGVLAAAGAAGAPFLTYYAQETRMYSLVVLLSILASASFALAFVRGERRHVAWLGVWLALLLYTHTWALFLVTAMGAVWLHLWRRREVEPRDGVRLAILLAVAYLPWLPVVLFQAEHTAAPWAERPSPLLLLIIPGGLFGHVALPLLAIAVFFAVRRLPPVDRAVRMLLGVAIGTALLAWLASQVEPAWATRYSAVLMGPLLLALASVVARGPRWTVLALVGVAGVWAVSGPSGAKSNVRTVSTTISPSIRPGDLVVSTQPEQVPALHRYLPGGVVYLTPMGLVQDPRQTDWRDGLARLRGGQALTELLPVIKRLDPGQRVLIVTPEAGGRLSQSPWARAVRIRTREWRAALDASARLQPIGGVTTFPSGKNVVRARLYEVRR</sequence>
<feature type="transmembrane region" description="Helical" evidence="8">
    <location>
        <begin position="241"/>
        <end position="264"/>
    </location>
</feature>
<evidence type="ECO:0000256" key="1">
    <source>
        <dbReference type="ARBA" id="ARBA00004651"/>
    </source>
</evidence>
<feature type="transmembrane region" description="Helical" evidence="8">
    <location>
        <begin position="85"/>
        <end position="103"/>
    </location>
</feature>
<comment type="subcellular location">
    <subcellularLocation>
        <location evidence="1">Cell membrane</location>
        <topology evidence="1">Multi-pass membrane protein</topology>
    </subcellularLocation>
</comment>
<feature type="transmembrane region" description="Helical" evidence="8">
    <location>
        <begin position="165"/>
        <end position="191"/>
    </location>
</feature>
<evidence type="ECO:0000256" key="7">
    <source>
        <dbReference type="ARBA" id="ARBA00023136"/>
    </source>
</evidence>
<keyword evidence="7 8" id="KW-0472">Membrane</keyword>
<evidence type="ECO:0000256" key="5">
    <source>
        <dbReference type="ARBA" id="ARBA00022692"/>
    </source>
</evidence>
<keyword evidence="4 9" id="KW-0808">Transferase</keyword>
<name>A0ABT4RPJ9_9ACTN</name>
<keyword evidence="10" id="KW-1185">Reference proteome</keyword>
<keyword evidence="2" id="KW-1003">Cell membrane</keyword>
<evidence type="ECO:0000256" key="4">
    <source>
        <dbReference type="ARBA" id="ARBA00022679"/>
    </source>
</evidence>
<evidence type="ECO:0000313" key="9">
    <source>
        <dbReference type="EMBL" id="MDA0140498.1"/>
    </source>
</evidence>
<dbReference type="EC" id="2.4.-.-" evidence="9"/>
<evidence type="ECO:0000256" key="8">
    <source>
        <dbReference type="SAM" id="Phobius"/>
    </source>
</evidence>
<proteinExistence type="predicted"/>
<dbReference type="PANTHER" id="PTHR33908">
    <property type="entry name" value="MANNOSYLTRANSFERASE YKCB-RELATED"/>
    <property type="match status" value="1"/>
</dbReference>
<evidence type="ECO:0000256" key="3">
    <source>
        <dbReference type="ARBA" id="ARBA00022676"/>
    </source>
</evidence>
<organism evidence="9 10">
    <name type="scientific">Solirubrobacter deserti</name>
    <dbReference type="NCBI Taxonomy" id="2282478"/>
    <lineage>
        <taxon>Bacteria</taxon>
        <taxon>Bacillati</taxon>
        <taxon>Actinomycetota</taxon>
        <taxon>Thermoleophilia</taxon>
        <taxon>Solirubrobacterales</taxon>
        <taxon>Solirubrobacteraceae</taxon>
        <taxon>Solirubrobacter</taxon>
    </lineage>
</organism>
<protein>
    <submittedName>
        <fullName evidence="9">Glycosyltransferase family 39 protein</fullName>
        <ecNumber evidence="9">2.4.-.-</ecNumber>
    </submittedName>
</protein>
<dbReference type="Proteomes" id="UP001147700">
    <property type="component" value="Unassembled WGS sequence"/>
</dbReference>
<evidence type="ECO:0000256" key="2">
    <source>
        <dbReference type="ARBA" id="ARBA00022475"/>
    </source>
</evidence>
<feature type="transmembrane region" description="Helical" evidence="8">
    <location>
        <begin position="203"/>
        <end position="221"/>
    </location>
</feature>
<dbReference type="GO" id="GO:0016757">
    <property type="term" value="F:glycosyltransferase activity"/>
    <property type="evidence" value="ECO:0007669"/>
    <property type="project" value="UniProtKB-KW"/>
</dbReference>
<dbReference type="PANTHER" id="PTHR33908:SF11">
    <property type="entry name" value="MEMBRANE PROTEIN"/>
    <property type="match status" value="1"/>
</dbReference>
<keyword evidence="5 8" id="KW-0812">Transmembrane</keyword>
<dbReference type="InterPro" id="IPR050297">
    <property type="entry name" value="LipidA_mod_glycosyltrf_83"/>
</dbReference>
<keyword evidence="3 9" id="KW-0328">Glycosyltransferase</keyword>
<evidence type="ECO:0000313" key="10">
    <source>
        <dbReference type="Proteomes" id="UP001147700"/>
    </source>
</evidence>
<comment type="caution">
    <text evidence="9">The sequence shown here is derived from an EMBL/GenBank/DDBJ whole genome shotgun (WGS) entry which is preliminary data.</text>
</comment>
<feature type="transmembrane region" description="Helical" evidence="8">
    <location>
        <begin position="134"/>
        <end position="153"/>
    </location>
</feature>
<keyword evidence="6 8" id="KW-1133">Transmembrane helix</keyword>
<evidence type="ECO:0000256" key="6">
    <source>
        <dbReference type="ARBA" id="ARBA00022989"/>
    </source>
</evidence>
<gene>
    <name evidence="9" type="ORF">OJ962_23575</name>
</gene>